<dbReference type="GO" id="GO:0005634">
    <property type="term" value="C:nucleus"/>
    <property type="evidence" value="ECO:0007669"/>
    <property type="project" value="UniProtKB-SubCell"/>
</dbReference>
<dbReference type="InParanoid" id="F2UL12"/>
<sequence>MFTVHRETHEPSAVRHAVQARFLDGQRVNLVTVQGNVLSVYNLVQAQGAADKRCHLEADISFTLDGVPQDVATVRPRGNSRDLLIFTFKDARVAIVRFDPKMRDLETVSLHAFEDTDTKLGGWHSEQRLRVCVDPLHRCAALMVYGCKLIVISFSSGTATAAPEADTQEDTEQSFTSRVIDLLSLPSTIGRVDDMAFLDGYDVPCLAILHQPRPAWVGHMAKTKDTAHVTALSLALDEMTARRAPTAPPPPPPPVVWHQENLPSDTFALQPVPAPLGGVVVIGVNVLFYVTQSLVRSLALNGYSRASTNAPIQEQTGISLDLDGAHHALLTPTQILFALPSGDIHLLTIVCTDVTVDGLRMDKLATSVIGSDICTLGRRHIFIASRHATSLLLEWAPIPLSATTHIDVSGVSGRDDAGLYGTSSDSTAALNTSASRDGSSTGGDDLDDVYGDVVDGGTTGAHGIGSGGRVMTVKLMARDALPTVAPIKSTAVGTSAQGVVPHADPRSQYELVSCIGHDKNGALANISYSLKPQVLLTEDALSSVKDCWAVHSNNSKHHTHVVFSKPKKTMVFRVAGDFEQLRHPRGFDTEASTVFAGNVMGRQLVLQVTAKHVMLLDDRDCVFDERMKKGVRITKVSVADPYIALLLNDATTKVYEVKKSKSGFFLHPLPYISPNSDVLSLSVLRDTSGLFSLYSREQLQMNASVRTTTAQAAGGKGVPASNATHANSNGDKGSGDGDKHDGSDDDDDDNLYSADVDAKPASPMHPDNTTTTTQATATATASAANGDDDDEVHIRAVHEPSYWLFTCDKNGVLSIFQVPDMREVFCCTVFSVLPNVAWDSVYRKEIGPVELEPEMPLKRAKTMDEKGQSVFVEADEEADDESGSAQAEEDEQDRLQRKEMTIVELLAIGLGRGSRPHLFLRNETQHVIVYEIFTSSYKRHEKYEGRLQIRLRKRHQHPTWIDERLAQSSSIPPAAFRPFADISGCDGVFVCARRPSWFMCDHTHKVVRHHAMRFDGAVQCFTQLKHAMHTSCFLYFTGKGVMRMATTAAGQVLSTPLPSRRTPIKASACYVDFDPESGVYVVVLKHKEPCAHLPKFGPPMEEAPAVDMKFASDEPLPQRERYSICLFSCEDWQLVPNSPVEIPADHHVTAFKVINISSERHLTGKKPCVAVGTTPVLGERNLERGLLQLYDVLEVVPEPGKPTTKNRLKLMLSSDETGAVTALNSIEGYVIGALARRDGPKIFVWRVEDDEKLQPIAFLEGSMFTVTLKVALNFVIIGDYMGRVMLARLIKDETLKILNLSKGTTSQALLQVGRDVAPTSVYAADFIVRGAELHVLFLDQHANMTILAFDSDDPTTRGGRILKRHSVYNTGHQRIVALTRLQNVPPRNSRNATVDAHFLTYQTLEGGAGYITSIPEDIFRRLMLLQLRLLPHLKFRAGLHPSAFKKYKSASLHMVHQEVRTICADVYTRLFMLDLDAQKEVARQVGTTTKQLCDDFLFIEDSVAWF</sequence>
<dbReference type="Pfam" id="PF23726">
    <property type="entry name" value="Beta-prop_RSE1_2nd"/>
    <property type="match status" value="1"/>
</dbReference>
<dbReference type="PANTHER" id="PTHR10644">
    <property type="entry name" value="DNA REPAIR/RNA PROCESSING CPSF FAMILY"/>
    <property type="match status" value="1"/>
</dbReference>
<feature type="region of interest" description="Disordered" evidence="3">
    <location>
        <begin position="874"/>
        <end position="894"/>
    </location>
</feature>
<dbReference type="InterPro" id="IPR018846">
    <property type="entry name" value="Beta-prop_RSE1/DDB1/CPSF1_1st"/>
</dbReference>
<feature type="region of interest" description="Disordered" evidence="3">
    <location>
        <begin position="705"/>
        <end position="773"/>
    </location>
</feature>
<reference evidence="7" key="1">
    <citation type="submission" date="2009-08" db="EMBL/GenBank/DDBJ databases">
        <title>Annotation of Salpingoeca rosetta.</title>
        <authorList>
            <consortium name="The Broad Institute Genome Sequencing Platform"/>
            <person name="Russ C."/>
            <person name="Cuomo C."/>
            <person name="Burger G."/>
            <person name="Gray M.W."/>
            <person name="Holland P.W.H."/>
            <person name="King N."/>
            <person name="Lang F.B.F."/>
            <person name="Roger A.J."/>
            <person name="Ruiz-Trillo I."/>
            <person name="Young S.K."/>
            <person name="Zeng Q."/>
            <person name="Gargeya S."/>
            <person name="Alvarado L."/>
            <person name="Berlin A."/>
            <person name="Chapman S.B."/>
            <person name="Chen Z."/>
            <person name="Freedman E."/>
            <person name="Gellesch M."/>
            <person name="Goldberg J."/>
            <person name="Griggs A."/>
            <person name="Gujja S."/>
            <person name="Heilman E."/>
            <person name="Heiman D."/>
            <person name="Howarth C."/>
            <person name="Mehta T."/>
            <person name="Neiman D."/>
            <person name="Pearson M."/>
            <person name="Roberts A."/>
            <person name="Saif S."/>
            <person name="Shea T."/>
            <person name="Shenoy N."/>
            <person name="Sisk P."/>
            <person name="Stolte C."/>
            <person name="Sykes S."/>
            <person name="White J."/>
            <person name="Yandava C."/>
            <person name="Haas B."/>
            <person name="Nusbaum C."/>
            <person name="Birren B."/>
        </authorList>
    </citation>
    <scope>NUCLEOTIDE SEQUENCE [LARGE SCALE GENOMIC DNA]</scope>
    <source>
        <strain evidence="7">ATCC 50818</strain>
    </source>
</reference>
<evidence type="ECO:0000259" key="5">
    <source>
        <dbReference type="Pfam" id="PF10433"/>
    </source>
</evidence>
<protein>
    <recommendedName>
        <fullName evidence="9">Cleavage/polyadenylation specificity factor A subunit C-terminal domain-containing protein</fullName>
    </recommendedName>
</protein>
<dbReference type="GeneID" id="16070840"/>
<name>F2UL12_SALR5</name>
<feature type="domain" description="RSE1/DDB1/CPSF1 first beta-propeller" evidence="5">
    <location>
        <begin position="13"/>
        <end position="395"/>
    </location>
</feature>
<evidence type="ECO:0000259" key="4">
    <source>
        <dbReference type="Pfam" id="PF03178"/>
    </source>
</evidence>
<dbReference type="GO" id="GO:0003676">
    <property type="term" value="F:nucleic acid binding"/>
    <property type="evidence" value="ECO:0007669"/>
    <property type="project" value="InterPro"/>
</dbReference>
<gene>
    <name evidence="7" type="ORF">PTSG_08901</name>
</gene>
<dbReference type="InterPro" id="IPR015943">
    <property type="entry name" value="WD40/YVTN_repeat-like_dom_sf"/>
</dbReference>
<dbReference type="eggNOG" id="KOG1896">
    <property type="taxonomic scope" value="Eukaryota"/>
</dbReference>
<dbReference type="InterPro" id="IPR058543">
    <property type="entry name" value="Beta-prop_RSE1/DDB1/CPSF1_2nd"/>
</dbReference>
<organism evidence="8">
    <name type="scientific">Salpingoeca rosetta (strain ATCC 50818 / BSB-021)</name>
    <dbReference type="NCBI Taxonomy" id="946362"/>
    <lineage>
        <taxon>Eukaryota</taxon>
        <taxon>Choanoflagellata</taxon>
        <taxon>Craspedida</taxon>
        <taxon>Salpingoecidae</taxon>
        <taxon>Salpingoeca</taxon>
    </lineage>
</organism>
<dbReference type="InterPro" id="IPR004871">
    <property type="entry name" value="RSE1/DDB1/CPSF1_C"/>
</dbReference>
<dbReference type="KEGG" id="sre:PTSG_08901"/>
<evidence type="ECO:0008006" key="9">
    <source>
        <dbReference type="Google" id="ProtNLM"/>
    </source>
</evidence>
<keyword evidence="8" id="KW-1185">Reference proteome</keyword>
<dbReference type="Gene3D" id="2.130.10.10">
    <property type="entry name" value="YVTN repeat-like/Quinoprotein amine dehydrogenase"/>
    <property type="match status" value="3"/>
</dbReference>
<dbReference type="OMA" id="PMTKFKL"/>
<evidence type="ECO:0000256" key="3">
    <source>
        <dbReference type="SAM" id="MobiDB-lite"/>
    </source>
</evidence>
<proteinExistence type="predicted"/>
<dbReference type="Pfam" id="PF10433">
    <property type="entry name" value="Beta-prop_RSE1_1st"/>
    <property type="match status" value="1"/>
</dbReference>
<comment type="subcellular location">
    <subcellularLocation>
        <location evidence="1">Nucleus</location>
    </subcellularLocation>
</comment>
<evidence type="ECO:0000313" key="8">
    <source>
        <dbReference type="Proteomes" id="UP000007799"/>
    </source>
</evidence>
<dbReference type="InterPro" id="IPR050358">
    <property type="entry name" value="RSE1/DDB1/CFT1"/>
</dbReference>
<dbReference type="Proteomes" id="UP000007799">
    <property type="component" value="Unassembled WGS sequence"/>
</dbReference>
<evidence type="ECO:0000313" key="7">
    <source>
        <dbReference type="EMBL" id="EGD77811.1"/>
    </source>
</evidence>
<accession>F2UL12</accession>
<feature type="domain" description="RSE1/DDB1/CPSF1 second beta-propeller" evidence="6">
    <location>
        <begin position="540"/>
        <end position="1046"/>
    </location>
</feature>
<feature type="compositionally biased region" description="Basic and acidic residues" evidence="3">
    <location>
        <begin position="733"/>
        <end position="742"/>
    </location>
</feature>
<dbReference type="STRING" id="946362.F2UL12"/>
<evidence type="ECO:0000256" key="2">
    <source>
        <dbReference type="ARBA" id="ARBA00023242"/>
    </source>
</evidence>
<dbReference type="OrthoDB" id="6109at2759"/>
<dbReference type="RefSeq" id="XP_004990287.1">
    <property type="nucleotide sequence ID" value="XM_004990230.1"/>
</dbReference>
<keyword evidence="2" id="KW-0539">Nucleus</keyword>
<evidence type="ECO:0000259" key="6">
    <source>
        <dbReference type="Pfam" id="PF23726"/>
    </source>
</evidence>
<feature type="region of interest" description="Disordered" evidence="3">
    <location>
        <begin position="429"/>
        <end position="448"/>
    </location>
</feature>
<dbReference type="Pfam" id="PF03178">
    <property type="entry name" value="CPSF_A"/>
    <property type="match status" value="1"/>
</dbReference>
<feature type="compositionally biased region" description="Acidic residues" evidence="3">
    <location>
        <begin position="874"/>
        <end position="892"/>
    </location>
</feature>
<dbReference type="FunCoup" id="F2UL12">
    <property type="interactions" value="1625"/>
</dbReference>
<feature type="domain" description="RSE1/DDB1/CPSF1 C-terminal" evidence="4">
    <location>
        <begin position="1122"/>
        <end position="1450"/>
    </location>
</feature>
<dbReference type="EMBL" id="GL832979">
    <property type="protein sequence ID" value="EGD77811.1"/>
    <property type="molecule type" value="Genomic_DNA"/>
</dbReference>
<evidence type="ECO:0000256" key="1">
    <source>
        <dbReference type="ARBA" id="ARBA00004123"/>
    </source>
</evidence>